<accession>R7Q7H0</accession>
<dbReference type="KEGG" id="ccp:CHC_T00002469001"/>
<sequence>MQRPKPLHPLHLITIFRVPAQLLWVGLKINDLMPPQTARFYTRFHFAHGLAPSDSHPR</sequence>
<dbReference type="Proteomes" id="UP000012073">
    <property type="component" value="Unassembled WGS sequence"/>
</dbReference>
<dbReference type="Gramene" id="CDF33964">
    <property type="protein sequence ID" value="CDF33964"/>
    <property type="gene ID" value="CHC_T00002469001"/>
</dbReference>
<evidence type="ECO:0000313" key="2">
    <source>
        <dbReference type="Proteomes" id="UP000012073"/>
    </source>
</evidence>
<dbReference type="GeneID" id="17321500"/>
<keyword evidence="2" id="KW-1185">Reference proteome</keyword>
<proteinExistence type="predicted"/>
<evidence type="ECO:0000313" key="1">
    <source>
        <dbReference type="EMBL" id="CDF33964.1"/>
    </source>
</evidence>
<dbReference type="RefSeq" id="XP_005713783.1">
    <property type="nucleotide sequence ID" value="XM_005713726.1"/>
</dbReference>
<dbReference type="EMBL" id="HG001664">
    <property type="protein sequence ID" value="CDF33964.1"/>
    <property type="molecule type" value="Genomic_DNA"/>
</dbReference>
<name>R7Q7H0_CHOCR</name>
<reference evidence="2" key="1">
    <citation type="journal article" date="2013" name="Proc. Natl. Acad. Sci. U.S.A.">
        <title>Genome structure and metabolic features in the red seaweed Chondrus crispus shed light on evolution of the Archaeplastida.</title>
        <authorList>
            <person name="Collen J."/>
            <person name="Porcel B."/>
            <person name="Carre W."/>
            <person name="Ball S.G."/>
            <person name="Chaparro C."/>
            <person name="Tonon T."/>
            <person name="Barbeyron T."/>
            <person name="Michel G."/>
            <person name="Noel B."/>
            <person name="Valentin K."/>
            <person name="Elias M."/>
            <person name="Artiguenave F."/>
            <person name="Arun A."/>
            <person name="Aury J.M."/>
            <person name="Barbosa-Neto J.F."/>
            <person name="Bothwell J.H."/>
            <person name="Bouget F.Y."/>
            <person name="Brillet L."/>
            <person name="Cabello-Hurtado F."/>
            <person name="Capella-Gutierrez S."/>
            <person name="Charrier B."/>
            <person name="Cladiere L."/>
            <person name="Cock J.M."/>
            <person name="Coelho S.M."/>
            <person name="Colleoni C."/>
            <person name="Czjzek M."/>
            <person name="Da Silva C."/>
            <person name="Delage L."/>
            <person name="Denoeud F."/>
            <person name="Deschamps P."/>
            <person name="Dittami S.M."/>
            <person name="Gabaldon T."/>
            <person name="Gachon C.M."/>
            <person name="Groisillier A."/>
            <person name="Herve C."/>
            <person name="Jabbari K."/>
            <person name="Katinka M."/>
            <person name="Kloareg B."/>
            <person name="Kowalczyk N."/>
            <person name="Labadie K."/>
            <person name="Leblanc C."/>
            <person name="Lopez P.J."/>
            <person name="McLachlan D.H."/>
            <person name="Meslet-Cladiere L."/>
            <person name="Moustafa A."/>
            <person name="Nehr Z."/>
            <person name="Nyvall Collen P."/>
            <person name="Panaud O."/>
            <person name="Partensky F."/>
            <person name="Poulain J."/>
            <person name="Rensing S.A."/>
            <person name="Rousvoal S."/>
            <person name="Samson G."/>
            <person name="Symeonidi A."/>
            <person name="Weissenbach J."/>
            <person name="Zambounis A."/>
            <person name="Wincker P."/>
            <person name="Boyen C."/>
        </authorList>
    </citation>
    <scope>NUCLEOTIDE SEQUENCE [LARGE SCALE GENOMIC DNA]</scope>
    <source>
        <strain evidence="2">cv. Stackhouse</strain>
    </source>
</reference>
<protein>
    <submittedName>
        <fullName evidence="1">Uncharacterized protein</fullName>
    </submittedName>
</protein>
<dbReference type="AlphaFoldDB" id="R7Q7H0"/>
<gene>
    <name evidence="1" type="ORF">CHC_T00002469001</name>
</gene>
<organism evidence="1 2">
    <name type="scientific">Chondrus crispus</name>
    <name type="common">Carrageen Irish moss</name>
    <name type="synonym">Polymorpha crispa</name>
    <dbReference type="NCBI Taxonomy" id="2769"/>
    <lineage>
        <taxon>Eukaryota</taxon>
        <taxon>Rhodophyta</taxon>
        <taxon>Florideophyceae</taxon>
        <taxon>Rhodymeniophycidae</taxon>
        <taxon>Gigartinales</taxon>
        <taxon>Gigartinaceae</taxon>
        <taxon>Chondrus</taxon>
    </lineage>
</organism>